<reference evidence="1 2" key="1">
    <citation type="submission" date="2021-07" db="EMBL/GenBank/DDBJ databases">
        <title>Alteriqipengyuania abyssalis NZ-12B nov, sp.nov isolated from deep sea sponge in pacific ocean.</title>
        <authorList>
            <person name="Tareen S."/>
            <person name="Wink J."/>
        </authorList>
    </citation>
    <scope>NUCLEOTIDE SEQUENCE [LARGE SCALE GENOMIC DNA]</scope>
    <source>
        <strain evidence="1 2">NZ-12B</strain>
    </source>
</reference>
<keyword evidence="2" id="KW-1185">Reference proteome</keyword>
<gene>
    <name evidence="1" type="ORF">KYN89_14320</name>
</gene>
<dbReference type="Gene3D" id="2.170.150.70">
    <property type="match status" value="1"/>
</dbReference>
<protein>
    <recommendedName>
        <fullName evidence="3">CENP-V/GFA domain-containing protein</fullName>
    </recommendedName>
</protein>
<evidence type="ECO:0000313" key="1">
    <source>
        <dbReference type="EMBL" id="MBY8338222.1"/>
    </source>
</evidence>
<dbReference type="Proteomes" id="UP000759298">
    <property type="component" value="Unassembled WGS sequence"/>
</dbReference>
<accession>A0ABS7PGM8</accession>
<comment type="caution">
    <text evidence="1">The sequence shown here is derived from an EMBL/GenBank/DDBJ whole genome shotgun (WGS) entry which is preliminary data.</text>
</comment>
<dbReference type="EMBL" id="JAHWXP010000004">
    <property type="protein sequence ID" value="MBY8338222.1"/>
    <property type="molecule type" value="Genomic_DNA"/>
</dbReference>
<dbReference type="InterPro" id="IPR011057">
    <property type="entry name" value="Mss4-like_sf"/>
</dbReference>
<dbReference type="SUPFAM" id="SSF51316">
    <property type="entry name" value="Mss4-like"/>
    <property type="match status" value="1"/>
</dbReference>
<sequence length="123" mass="13362">MRTSSETLPAARACGCSFCIKHGAAWTSDPQGVLVLSHRAPDDIRRYRFGLGITDFIICTHCGVPCVALGMVDERLLGVVNINTMDRLSDLAPASPASFDGEETEDRLARRRKGWTPARVVCG</sequence>
<evidence type="ECO:0000313" key="2">
    <source>
        <dbReference type="Proteomes" id="UP000759298"/>
    </source>
</evidence>
<organism evidence="1 2">
    <name type="scientific">Alteriqipengyuania abyssalis</name>
    <dbReference type="NCBI Taxonomy" id="2860200"/>
    <lineage>
        <taxon>Bacteria</taxon>
        <taxon>Pseudomonadati</taxon>
        <taxon>Pseudomonadota</taxon>
        <taxon>Alphaproteobacteria</taxon>
        <taxon>Sphingomonadales</taxon>
        <taxon>Erythrobacteraceae</taxon>
        <taxon>Alteriqipengyuania</taxon>
    </lineage>
</organism>
<evidence type="ECO:0008006" key="3">
    <source>
        <dbReference type="Google" id="ProtNLM"/>
    </source>
</evidence>
<name>A0ABS7PGM8_9SPHN</name>
<proteinExistence type="predicted"/>